<keyword evidence="4" id="KW-1185">Reference proteome</keyword>
<comment type="caution">
    <text evidence="3">The sequence shown here is derived from an EMBL/GenBank/DDBJ whole genome shotgun (WGS) entry which is preliminary data.</text>
</comment>
<feature type="signal peptide" evidence="2">
    <location>
        <begin position="1"/>
        <end position="26"/>
    </location>
</feature>
<keyword evidence="2" id="KW-0732">Signal</keyword>
<dbReference type="AlphaFoldDB" id="W7TFV0"/>
<sequence length="123" mass="13255">MKRYCSAFVFVPFFLVVACLLSVAMANDAGGGHKKLGEGFTDFTVPRRPAATVGESLGFVALVVGVLALAGVTTHFKLKSSPNGLPGYSQAKTRRVRAVYNEVKISRSQKSRADSLIDEWCTN</sequence>
<organism evidence="3 4">
    <name type="scientific">Nannochloropsis gaditana</name>
    <dbReference type="NCBI Taxonomy" id="72520"/>
    <lineage>
        <taxon>Eukaryota</taxon>
        <taxon>Sar</taxon>
        <taxon>Stramenopiles</taxon>
        <taxon>Ochrophyta</taxon>
        <taxon>Eustigmatophyceae</taxon>
        <taxon>Eustigmatales</taxon>
        <taxon>Monodopsidaceae</taxon>
        <taxon>Nannochloropsis</taxon>
    </lineage>
</organism>
<accession>W7TFV0</accession>
<proteinExistence type="predicted"/>
<keyword evidence="1" id="KW-0472">Membrane</keyword>
<evidence type="ECO:0000313" key="4">
    <source>
        <dbReference type="Proteomes" id="UP000019335"/>
    </source>
</evidence>
<keyword evidence="1" id="KW-1133">Transmembrane helix</keyword>
<feature type="chain" id="PRO_5004904206" description="Transmembrane protein" evidence="2">
    <location>
        <begin position="27"/>
        <end position="123"/>
    </location>
</feature>
<gene>
    <name evidence="3" type="ORF">Naga_100122g4</name>
</gene>
<name>W7TFV0_9STRA</name>
<evidence type="ECO:0008006" key="5">
    <source>
        <dbReference type="Google" id="ProtNLM"/>
    </source>
</evidence>
<reference evidence="3 4" key="1">
    <citation type="journal article" date="2014" name="Mol. Plant">
        <title>Chromosome Scale Genome Assembly and Transcriptome Profiling of Nannochloropsis gaditana in Nitrogen Depletion.</title>
        <authorList>
            <person name="Corteggiani Carpinelli E."/>
            <person name="Telatin A."/>
            <person name="Vitulo N."/>
            <person name="Forcato C."/>
            <person name="D'Angelo M."/>
            <person name="Schiavon R."/>
            <person name="Vezzi A."/>
            <person name="Giacometti G.M."/>
            <person name="Morosinotto T."/>
            <person name="Valle G."/>
        </authorList>
    </citation>
    <scope>NUCLEOTIDE SEQUENCE [LARGE SCALE GENOMIC DNA]</scope>
    <source>
        <strain evidence="3 4">B-31</strain>
    </source>
</reference>
<evidence type="ECO:0000256" key="2">
    <source>
        <dbReference type="SAM" id="SignalP"/>
    </source>
</evidence>
<protein>
    <recommendedName>
        <fullName evidence="5">Transmembrane protein</fullName>
    </recommendedName>
</protein>
<dbReference type="PROSITE" id="PS51257">
    <property type="entry name" value="PROKAR_LIPOPROTEIN"/>
    <property type="match status" value="1"/>
</dbReference>
<keyword evidence="1" id="KW-0812">Transmembrane</keyword>
<feature type="transmembrane region" description="Helical" evidence="1">
    <location>
        <begin position="50"/>
        <end position="72"/>
    </location>
</feature>
<evidence type="ECO:0000313" key="3">
    <source>
        <dbReference type="EMBL" id="EWM24987.1"/>
    </source>
</evidence>
<dbReference type="Proteomes" id="UP000019335">
    <property type="component" value="Chromosome 12"/>
</dbReference>
<evidence type="ECO:0000256" key="1">
    <source>
        <dbReference type="SAM" id="Phobius"/>
    </source>
</evidence>
<dbReference type="EMBL" id="AZIL01001064">
    <property type="protein sequence ID" value="EWM24987.1"/>
    <property type="molecule type" value="Genomic_DNA"/>
</dbReference>